<name>V9L818_CALMI</name>
<proteinExistence type="evidence at transcript level"/>
<accession>V9L818</accession>
<feature type="compositionally biased region" description="Polar residues" evidence="1">
    <location>
        <begin position="312"/>
        <end position="325"/>
    </location>
</feature>
<feature type="non-terminal residue" evidence="2">
    <location>
        <position position="334"/>
    </location>
</feature>
<dbReference type="AlphaFoldDB" id="V9L818"/>
<feature type="compositionally biased region" description="Basic and acidic residues" evidence="1">
    <location>
        <begin position="222"/>
        <end position="235"/>
    </location>
</feature>
<feature type="compositionally biased region" description="Basic and acidic residues" evidence="1">
    <location>
        <begin position="79"/>
        <end position="103"/>
    </location>
</feature>
<evidence type="ECO:0000256" key="1">
    <source>
        <dbReference type="SAM" id="MobiDB-lite"/>
    </source>
</evidence>
<feature type="compositionally biased region" description="Polar residues" evidence="1">
    <location>
        <begin position="105"/>
        <end position="114"/>
    </location>
</feature>
<feature type="region of interest" description="Disordered" evidence="1">
    <location>
        <begin position="217"/>
        <end position="334"/>
    </location>
</feature>
<feature type="region of interest" description="Disordered" evidence="1">
    <location>
        <begin position="79"/>
        <end position="127"/>
    </location>
</feature>
<reference evidence="2" key="1">
    <citation type="journal article" date="2014" name="Nature">
        <title>Elephant shark genome provides unique insights into gnathostome evolution.</title>
        <authorList>
            <consortium name="International Elephant Shark Genome Sequencing Consortium"/>
            <person name="Venkatesh B."/>
            <person name="Lee A.P."/>
            <person name="Ravi V."/>
            <person name="Maurya A.K."/>
            <person name="Lian M.M."/>
            <person name="Swann J.B."/>
            <person name="Ohta Y."/>
            <person name="Flajnik M.F."/>
            <person name="Sutoh Y."/>
            <person name="Kasahara M."/>
            <person name="Hoon S."/>
            <person name="Gangu V."/>
            <person name="Roy S.W."/>
            <person name="Irimia M."/>
            <person name="Korzh V."/>
            <person name="Kondrychyn I."/>
            <person name="Lim Z.W."/>
            <person name="Tay B.H."/>
            <person name="Tohari S."/>
            <person name="Kong K.W."/>
            <person name="Ho S."/>
            <person name="Lorente-Galdos B."/>
            <person name="Quilez J."/>
            <person name="Marques-Bonet T."/>
            <person name="Raney B.J."/>
            <person name="Ingham P.W."/>
            <person name="Tay A."/>
            <person name="Hillier L.W."/>
            <person name="Minx P."/>
            <person name="Boehm T."/>
            <person name="Wilson R.K."/>
            <person name="Brenner S."/>
            <person name="Warren W.C."/>
        </authorList>
    </citation>
    <scope>NUCLEOTIDE SEQUENCE</scope>
    <source>
        <tissue evidence="2">Intestine</tissue>
    </source>
</reference>
<evidence type="ECO:0000313" key="2">
    <source>
        <dbReference type="EMBL" id="AFP07544.1"/>
    </source>
</evidence>
<feature type="non-terminal residue" evidence="2">
    <location>
        <position position="1"/>
    </location>
</feature>
<organism evidence="2">
    <name type="scientific">Callorhinchus milii</name>
    <name type="common">Ghost shark</name>
    <dbReference type="NCBI Taxonomy" id="7868"/>
    <lineage>
        <taxon>Eukaryota</taxon>
        <taxon>Metazoa</taxon>
        <taxon>Chordata</taxon>
        <taxon>Craniata</taxon>
        <taxon>Vertebrata</taxon>
        <taxon>Chondrichthyes</taxon>
        <taxon>Holocephali</taxon>
        <taxon>Chimaeriformes</taxon>
        <taxon>Callorhinchidae</taxon>
        <taxon>Callorhinchus</taxon>
    </lineage>
</organism>
<sequence>VCVCVCVLWQLDTKESAKLSHSEVLVSAAISLICEWAQKVLVRQFDTVVDLARYLVAEHIISPRSKNAATVVEDLRKENLLKSQKDPKKQQKNPGKEGEDREPQCNASKPSPSSGKEEASPRASRVKPVAAADVDSLINRFAPILPKSLAKNVLTITPVSLAPTVSIPGSLPLTLTPGGSSTAVVSQGSMPVAVFLPSTAPASMIPITEVQLAAESTQYSVVRDRTRQPEIRPGKVGEAVSRVPASPSPPAMARKRVPTPQPAKSRSPKRKRGRESTPDRESPGNPQRVRAGAGPAATKHTHMAVPPPARNSEATDSHGQAQPHSDPTPPHTNT</sequence>
<dbReference type="EMBL" id="JW875027">
    <property type="protein sequence ID" value="AFP07544.1"/>
    <property type="molecule type" value="mRNA"/>
</dbReference>
<protein>
    <submittedName>
        <fullName evidence="2">Regulatory factor X, 5 (Influences HLA class II expression)</fullName>
    </submittedName>
</protein>